<dbReference type="Pfam" id="PF17668">
    <property type="entry name" value="Acetyltransf_17"/>
    <property type="match status" value="1"/>
</dbReference>
<keyword evidence="7" id="KW-1185">Reference proteome</keyword>
<dbReference type="InterPro" id="IPR051554">
    <property type="entry name" value="Acetyltransferase_Eis"/>
</dbReference>
<evidence type="ECO:0000256" key="4">
    <source>
        <dbReference type="HAMAP-Rule" id="MF_01812"/>
    </source>
</evidence>
<dbReference type="Pfam" id="PF13530">
    <property type="entry name" value="SCP2_2"/>
    <property type="match status" value="1"/>
</dbReference>
<evidence type="ECO:0000313" key="7">
    <source>
        <dbReference type="Proteomes" id="UP001597042"/>
    </source>
</evidence>
<comment type="similarity">
    <text evidence="1 4">Belongs to the acetyltransferase Eis family.</text>
</comment>
<dbReference type="SUPFAM" id="SSF55729">
    <property type="entry name" value="Acyl-CoA N-acyltransferases (Nat)"/>
    <property type="match status" value="1"/>
</dbReference>
<name>A0ABW2ZR04_9MICO</name>
<proteinExistence type="inferred from homology"/>
<dbReference type="InterPro" id="IPR022902">
    <property type="entry name" value="NAcTrfase_Eis"/>
</dbReference>
<feature type="active site" description="Proton donor" evidence="4">
    <location>
        <position position="155"/>
    </location>
</feature>
<reference evidence="7" key="1">
    <citation type="journal article" date="2019" name="Int. J. Syst. Evol. Microbiol.">
        <title>The Global Catalogue of Microorganisms (GCM) 10K type strain sequencing project: providing services to taxonomists for standard genome sequencing and annotation.</title>
        <authorList>
            <consortium name="The Broad Institute Genomics Platform"/>
            <consortium name="The Broad Institute Genome Sequencing Center for Infectious Disease"/>
            <person name="Wu L."/>
            <person name="Ma J."/>
        </authorList>
    </citation>
    <scope>NUCLEOTIDE SEQUENCE [LARGE SCALE GENOMIC DNA]</scope>
    <source>
        <strain evidence="7">CCUG 50754</strain>
    </source>
</reference>
<gene>
    <name evidence="6" type="ORF">ACFQZV_06840</name>
</gene>
<dbReference type="Proteomes" id="UP001597042">
    <property type="component" value="Unassembled WGS sequence"/>
</dbReference>
<dbReference type="InterPro" id="IPR041380">
    <property type="entry name" value="Acetyltransf_17"/>
</dbReference>
<feature type="binding site" evidence="4">
    <location>
        <begin position="150"/>
        <end position="151"/>
    </location>
    <ligand>
        <name>acetyl-CoA</name>
        <dbReference type="ChEBI" id="CHEBI:57288"/>
    </ligand>
</feature>
<keyword evidence="2 4" id="KW-0808">Transferase</keyword>
<dbReference type="RefSeq" id="WP_378750383.1">
    <property type="nucleotide sequence ID" value="NZ_JBHSSV010000002.1"/>
</dbReference>
<dbReference type="PROSITE" id="PS51186">
    <property type="entry name" value="GNAT"/>
    <property type="match status" value="1"/>
</dbReference>
<dbReference type="Gene3D" id="3.40.630.30">
    <property type="match status" value="2"/>
</dbReference>
<dbReference type="InterPro" id="IPR000182">
    <property type="entry name" value="GNAT_dom"/>
</dbReference>
<feature type="binding site" evidence="4">
    <location>
        <begin position="114"/>
        <end position="116"/>
    </location>
    <ligand>
        <name>acetyl-CoA</name>
        <dbReference type="ChEBI" id="CHEBI:57288"/>
    </ligand>
</feature>
<dbReference type="EC" id="2.3.1.-" evidence="6"/>
<dbReference type="PANTHER" id="PTHR37817:SF1">
    <property type="entry name" value="N-ACETYLTRANSFERASE EIS"/>
    <property type="match status" value="1"/>
</dbReference>
<dbReference type="SUPFAM" id="SSF55718">
    <property type="entry name" value="SCP-like"/>
    <property type="match status" value="1"/>
</dbReference>
<keyword evidence="3 4" id="KW-0012">Acyltransferase</keyword>
<comment type="subunit">
    <text evidence="4">Homohexamer; trimer of dimers.</text>
</comment>
<dbReference type="GO" id="GO:0016746">
    <property type="term" value="F:acyltransferase activity"/>
    <property type="evidence" value="ECO:0007669"/>
    <property type="project" value="UniProtKB-KW"/>
</dbReference>
<evidence type="ECO:0000256" key="3">
    <source>
        <dbReference type="ARBA" id="ARBA00023315"/>
    </source>
</evidence>
<organism evidence="6 7">
    <name type="scientific">Microbacterium koreense</name>
    <dbReference type="NCBI Taxonomy" id="323761"/>
    <lineage>
        <taxon>Bacteria</taxon>
        <taxon>Bacillati</taxon>
        <taxon>Actinomycetota</taxon>
        <taxon>Actinomycetes</taxon>
        <taxon>Micrococcales</taxon>
        <taxon>Microbacteriaceae</taxon>
        <taxon>Microbacterium</taxon>
    </lineage>
</organism>
<accession>A0ABW2ZR04</accession>
<dbReference type="Gene3D" id="3.30.1050.10">
    <property type="entry name" value="SCP2 sterol-binding domain"/>
    <property type="match status" value="1"/>
</dbReference>
<dbReference type="EMBL" id="JBHTIM010000001">
    <property type="protein sequence ID" value="MFD0781015.1"/>
    <property type="molecule type" value="Genomic_DNA"/>
</dbReference>
<evidence type="ECO:0000256" key="1">
    <source>
        <dbReference type="ARBA" id="ARBA00009213"/>
    </source>
</evidence>
<sequence length="441" mass="48275">MSSSSLADRHLHGPVDETSRTKLERRDLDYRRLSVDDEGFPAWVRVVRRGFLEDEASDTKVEAIRAAQAYRRISGVYDPTTPIPDQPVATIDSWITDLAVPGDRALPSCAISGVGVSPTHRRRGIARAMLEGELRAAQSIGVPLAMLTVSESTLYGRYGFGVAASSTHWVIDTMRASWTGPRPDGRLDFITPARARELLPVLHERIHPRVPGEIGVAGGVWDEYAGTRADTKNPAKYRAVQYTDTEGEVRGVVVYWTRENNEDWALSSVTVSYLCAETDDAYAALWRFMLELDLVVEVRADQLSVEEPLLWMISDQRAATITVTDHQYVRVIDVPQALEGRRYSASGRLVVDVTDPVGLSTGRWLLDVDGSGEATVTALDDEATVEGAAVVALGIEELSAAYLGGVSIATLASAGRADVSDPALASRIFSWYRAPRLSLEY</sequence>
<feature type="binding site" evidence="4">
    <location>
        <begin position="122"/>
        <end position="127"/>
    </location>
    <ligand>
        <name>acetyl-CoA</name>
        <dbReference type="ChEBI" id="CHEBI:57288"/>
    </ligand>
</feature>
<dbReference type="Pfam" id="PF13527">
    <property type="entry name" value="Acetyltransf_9"/>
    <property type="match status" value="1"/>
</dbReference>
<feature type="domain" description="N-acetyltransferase" evidence="5">
    <location>
        <begin position="28"/>
        <end position="181"/>
    </location>
</feature>
<comment type="caution">
    <text evidence="6">The sequence shown here is derived from an EMBL/GenBank/DDBJ whole genome shotgun (WGS) entry which is preliminary data.</text>
</comment>
<evidence type="ECO:0000259" key="5">
    <source>
        <dbReference type="PROSITE" id="PS51186"/>
    </source>
</evidence>
<protein>
    <submittedName>
        <fullName evidence="6">GNAT family N-acetyltransferase</fullName>
        <ecNumber evidence="6">2.3.1.-</ecNumber>
    </submittedName>
</protein>
<evidence type="ECO:0000256" key="2">
    <source>
        <dbReference type="ARBA" id="ARBA00022679"/>
    </source>
</evidence>
<dbReference type="InterPro" id="IPR016181">
    <property type="entry name" value="Acyl_CoA_acyltransferase"/>
</dbReference>
<dbReference type="HAMAP" id="MF_01812">
    <property type="entry name" value="Eis"/>
    <property type="match status" value="1"/>
</dbReference>
<dbReference type="InterPro" id="IPR025559">
    <property type="entry name" value="Eis_dom"/>
</dbReference>
<dbReference type="CDD" id="cd04301">
    <property type="entry name" value="NAT_SF"/>
    <property type="match status" value="1"/>
</dbReference>
<dbReference type="PANTHER" id="PTHR37817">
    <property type="entry name" value="N-ACETYLTRANSFERASE EIS"/>
    <property type="match status" value="1"/>
</dbReference>
<feature type="active site" description="Proton acceptor; via carboxylate" evidence="4">
    <location>
        <position position="441"/>
    </location>
</feature>
<evidence type="ECO:0000313" key="6">
    <source>
        <dbReference type="EMBL" id="MFD0781015.1"/>
    </source>
</evidence>
<dbReference type="InterPro" id="IPR036527">
    <property type="entry name" value="SCP2_sterol-bd_dom_sf"/>
</dbReference>